<sequence>MSKTRHSTKEAKKPAMHTAKEKRAAKHMKKHATEMPPIIVPH</sequence>
<dbReference type="Proteomes" id="UP001595741">
    <property type="component" value="Unassembled WGS sequence"/>
</dbReference>
<protein>
    <submittedName>
        <fullName evidence="2">Uncharacterized protein</fullName>
    </submittedName>
</protein>
<proteinExistence type="predicted"/>
<feature type="region of interest" description="Disordered" evidence="1">
    <location>
        <begin position="1"/>
        <end position="42"/>
    </location>
</feature>
<dbReference type="EMBL" id="JBHRXN010000031">
    <property type="protein sequence ID" value="MFC3533074.1"/>
    <property type="molecule type" value="Genomic_DNA"/>
</dbReference>
<evidence type="ECO:0000313" key="2">
    <source>
        <dbReference type="EMBL" id="MFC3533074.1"/>
    </source>
</evidence>
<gene>
    <name evidence="2" type="ORF">ACFOLG_12895</name>
</gene>
<reference evidence="3" key="1">
    <citation type="journal article" date="2019" name="Int. J. Syst. Evol. Microbiol.">
        <title>The Global Catalogue of Microorganisms (GCM) 10K type strain sequencing project: providing services to taxonomists for standard genome sequencing and annotation.</title>
        <authorList>
            <consortium name="The Broad Institute Genomics Platform"/>
            <consortium name="The Broad Institute Genome Sequencing Center for Infectious Disease"/>
            <person name="Wu L."/>
            <person name="Ma J."/>
        </authorList>
    </citation>
    <scope>NUCLEOTIDE SEQUENCE [LARGE SCALE GENOMIC DNA]</scope>
    <source>
        <strain evidence="3">KCTC 42742</strain>
    </source>
</reference>
<comment type="caution">
    <text evidence="2">The sequence shown here is derived from an EMBL/GenBank/DDBJ whole genome shotgun (WGS) entry which is preliminary data.</text>
</comment>
<dbReference type="RefSeq" id="WP_386092469.1">
    <property type="nucleotide sequence ID" value="NZ_JBHRXN010000031.1"/>
</dbReference>
<evidence type="ECO:0000313" key="3">
    <source>
        <dbReference type="Proteomes" id="UP001595741"/>
    </source>
</evidence>
<keyword evidence="3" id="KW-1185">Reference proteome</keyword>
<name>A0ABV7RFL7_9NEIS</name>
<organism evidence="2 3">
    <name type="scientific">Vogesella facilis</name>
    <dbReference type="NCBI Taxonomy" id="1655232"/>
    <lineage>
        <taxon>Bacteria</taxon>
        <taxon>Pseudomonadati</taxon>
        <taxon>Pseudomonadota</taxon>
        <taxon>Betaproteobacteria</taxon>
        <taxon>Neisseriales</taxon>
        <taxon>Chromobacteriaceae</taxon>
        <taxon>Vogesella</taxon>
    </lineage>
</organism>
<feature type="compositionally biased region" description="Basic and acidic residues" evidence="1">
    <location>
        <begin position="7"/>
        <end position="22"/>
    </location>
</feature>
<accession>A0ABV7RFL7</accession>
<evidence type="ECO:0000256" key="1">
    <source>
        <dbReference type="SAM" id="MobiDB-lite"/>
    </source>
</evidence>